<feature type="binding site" evidence="10">
    <location>
        <position position="59"/>
    </location>
    <ligand>
        <name>Mn(2+)</name>
        <dbReference type="ChEBI" id="CHEBI:29035"/>
    </ligand>
</feature>
<dbReference type="EC" id="5.3.3.2" evidence="3 10"/>
<dbReference type="InterPro" id="IPR011876">
    <property type="entry name" value="IsopentenylPP_isomerase_typ1"/>
</dbReference>
<dbReference type="OrthoDB" id="9809458at2"/>
<accession>A0A4Q2ECK2</accession>
<gene>
    <name evidence="10" type="primary">idi</name>
    <name evidence="13" type="ORF">C1706_13665</name>
</gene>
<feature type="binding site" evidence="10">
    <location>
        <position position="52"/>
    </location>
    <ligand>
        <name>Mn(2+)</name>
        <dbReference type="ChEBI" id="CHEBI:29035"/>
    </ligand>
</feature>
<feature type="region of interest" description="Disordered" evidence="11">
    <location>
        <begin position="1"/>
        <end position="29"/>
    </location>
</feature>
<evidence type="ECO:0000256" key="2">
    <source>
        <dbReference type="ARBA" id="ARBA00007579"/>
    </source>
</evidence>
<dbReference type="CDD" id="cd00685">
    <property type="entry name" value="Trans_IPPS_HT"/>
    <property type="match status" value="1"/>
</dbReference>
<dbReference type="PANTHER" id="PTHR10885">
    <property type="entry name" value="ISOPENTENYL-DIPHOSPHATE DELTA-ISOMERASE"/>
    <property type="match status" value="1"/>
</dbReference>
<dbReference type="GO" id="GO:0008299">
    <property type="term" value="P:isoprenoid biosynthetic process"/>
    <property type="evidence" value="ECO:0007669"/>
    <property type="project" value="UniProtKB-UniRule"/>
</dbReference>
<keyword evidence="9 10" id="KW-0413">Isomerase</keyword>
<evidence type="ECO:0000256" key="11">
    <source>
        <dbReference type="SAM" id="MobiDB-lite"/>
    </source>
</evidence>
<dbReference type="InterPro" id="IPR056375">
    <property type="entry name" value="Idi_bact"/>
</dbReference>
<dbReference type="CDD" id="cd02885">
    <property type="entry name" value="NUDIX_IPP_Isomerase"/>
    <property type="match status" value="1"/>
</dbReference>
<dbReference type="Pfam" id="PF00348">
    <property type="entry name" value="polyprenyl_synt"/>
    <property type="match status" value="1"/>
</dbReference>
<evidence type="ECO:0000256" key="1">
    <source>
        <dbReference type="ARBA" id="ARBA00004826"/>
    </source>
</evidence>
<dbReference type="Gene3D" id="1.10.600.10">
    <property type="entry name" value="Farnesyl Diphosphate Synthase"/>
    <property type="match status" value="1"/>
</dbReference>
<sequence length="569" mass="61367">MSRRRDADARDAARLGPPPRDAGAPPAPADDLVVLVDDDDRPLGAAPRLAVHDAHTPLHRAFSLYLVDERGEVLITRRALGKSTWPGVWTNACCGHPRPDEPPADAVRRRLREELGVEVDALACALPAFRYRAVDAGGVVENEICPVFVGRIRGELRPDPDEVAQHAWVRWEDLVKACRATPEVYSPWSVLQVAALAAAGGVEALIPHQEAEPSAEATFGAVDALLEAEGERLEGLWQRYAPRGVADVIGAEPGDLPTWLRSLRAAGGKRIRTQMCHWGFVASGGALDSPQHAQVVRSAAALETLHLFALIHDDVMDGSVTRRGVPAAHVVAAARHRQLQAHGSSERFGESLAILLGDLAHSEADRLTHTLPLEMRDYWYDLCLELIVGQRADLTGGASGRTDRAHAEQVAALKSGAYSIQRPLHLGALAGGASPEQSGALERFGHHLGRAFAWRDDMLGVWGDSARTGKPVGDDLREGKATLIWVLGVERLTGRDAVAMRRVGTLMFADDDVHRLQRALEEAGVRDEMERLIDAEVEAAEAILDGSPLTPAGIAGLRGAAHDIAWRST</sequence>
<evidence type="ECO:0000313" key="13">
    <source>
        <dbReference type="EMBL" id="RXW31127.1"/>
    </source>
</evidence>
<evidence type="ECO:0000256" key="6">
    <source>
        <dbReference type="ARBA" id="ARBA00022842"/>
    </source>
</evidence>
<dbReference type="SFLD" id="SFLDS00005">
    <property type="entry name" value="Isoprenoid_Synthase_Type_I"/>
    <property type="match status" value="1"/>
</dbReference>
<evidence type="ECO:0000256" key="3">
    <source>
        <dbReference type="ARBA" id="ARBA00012057"/>
    </source>
</evidence>
<keyword evidence="5 10" id="KW-0479">Metal-binding</keyword>
<dbReference type="FunFam" id="3.90.79.10:FF:000009">
    <property type="entry name" value="Isopentenyl-diphosphate Delta-isomerase"/>
    <property type="match status" value="1"/>
</dbReference>
<dbReference type="InterPro" id="IPR015797">
    <property type="entry name" value="NUDIX_hydrolase-like_dom_sf"/>
</dbReference>
<dbReference type="PROSITE" id="PS00723">
    <property type="entry name" value="POLYPRENYL_SYNTHASE_1"/>
    <property type="match status" value="1"/>
</dbReference>
<dbReference type="SUPFAM" id="SSF48576">
    <property type="entry name" value="Terpenoid synthases"/>
    <property type="match status" value="1"/>
</dbReference>
<proteinExistence type="inferred from homology"/>
<evidence type="ECO:0000256" key="9">
    <source>
        <dbReference type="ARBA" id="ARBA00023235"/>
    </source>
</evidence>
<feature type="active site" evidence="10">
    <location>
        <position position="143"/>
    </location>
</feature>
<organism evidence="13 14">
    <name type="scientific">Propioniciclava flava</name>
    <dbReference type="NCBI Taxonomy" id="2072026"/>
    <lineage>
        <taxon>Bacteria</taxon>
        <taxon>Bacillati</taxon>
        <taxon>Actinomycetota</taxon>
        <taxon>Actinomycetes</taxon>
        <taxon>Propionibacteriales</taxon>
        <taxon>Propionibacteriaceae</taxon>
        <taxon>Propioniciclava</taxon>
    </lineage>
</organism>
<dbReference type="GO" id="GO:0005737">
    <property type="term" value="C:cytoplasm"/>
    <property type="evidence" value="ECO:0007669"/>
    <property type="project" value="UniProtKB-SubCell"/>
</dbReference>
<dbReference type="Pfam" id="PF00293">
    <property type="entry name" value="NUDIX"/>
    <property type="match status" value="1"/>
</dbReference>
<evidence type="ECO:0000313" key="14">
    <source>
        <dbReference type="Proteomes" id="UP000290624"/>
    </source>
</evidence>
<dbReference type="InterPro" id="IPR008949">
    <property type="entry name" value="Isoprenoid_synthase_dom_sf"/>
</dbReference>
<dbReference type="PANTHER" id="PTHR10885:SF0">
    <property type="entry name" value="ISOPENTENYL-DIPHOSPHATE DELTA-ISOMERASE"/>
    <property type="match status" value="1"/>
</dbReference>
<evidence type="ECO:0000256" key="4">
    <source>
        <dbReference type="ARBA" id="ARBA00022490"/>
    </source>
</evidence>
<keyword evidence="4 10" id="KW-0963">Cytoplasm</keyword>
<comment type="catalytic activity">
    <reaction evidence="10">
        <text>isopentenyl diphosphate = dimethylallyl diphosphate</text>
        <dbReference type="Rhea" id="RHEA:23284"/>
        <dbReference type="ChEBI" id="CHEBI:57623"/>
        <dbReference type="ChEBI" id="CHEBI:128769"/>
        <dbReference type="EC" id="5.3.3.2"/>
    </reaction>
</comment>
<comment type="cofactor">
    <cofactor evidence="10">
        <name>Mn(2+)</name>
        <dbReference type="ChEBI" id="CHEBI:29035"/>
    </cofactor>
    <text evidence="10">Binds 1 Mn(2+) ion per subunit.</text>
</comment>
<keyword evidence="7 10" id="KW-0464">Manganese</keyword>
<evidence type="ECO:0000256" key="8">
    <source>
        <dbReference type="ARBA" id="ARBA00023229"/>
    </source>
</evidence>
<comment type="cofactor">
    <cofactor evidence="10">
        <name>Mg(2+)</name>
        <dbReference type="ChEBI" id="CHEBI:18420"/>
    </cofactor>
    <text evidence="10">Binds 1 Mg(2+) ion per subunit. The magnesium ion binds only when substrate is bound.</text>
</comment>
<dbReference type="InterPro" id="IPR033749">
    <property type="entry name" value="Polyprenyl_synt_CS"/>
</dbReference>
<dbReference type="GO" id="GO:0050992">
    <property type="term" value="P:dimethylallyl diphosphate biosynthetic process"/>
    <property type="evidence" value="ECO:0007669"/>
    <property type="project" value="UniProtKB-UniRule"/>
</dbReference>
<evidence type="ECO:0000256" key="10">
    <source>
        <dbReference type="HAMAP-Rule" id="MF_00202"/>
    </source>
</evidence>
<dbReference type="GO" id="GO:0004452">
    <property type="term" value="F:isopentenyl-diphosphate delta-isomerase activity"/>
    <property type="evidence" value="ECO:0007669"/>
    <property type="project" value="UniProtKB-UniRule"/>
</dbReference>
<evidence type="ECO:0000256" key="7">
    <source>
        <dbReference type="ARBA" id="ARBA00023211"/>
    </source>
</evidence>
<reference evidence="13 14" key="1">
    <citation type="submission" date="2018-01" db="EMBL/GenBank/DDBJ databases">
        <title>Lactibacter flavus gen. nov., sp. nov., a novel bacterium of the family Propionibacteriaceae isolated from raw milk and dairy products.</title>
        <authorList>
            <person name="Wenning M."/>
            <person name="Breitenwieser F."/>
            <person name="Huptas C."/>
            <person name="von Neubeck M."/>
            <person name="Busse H.-J."/>
            <person name="Scherer S."/>
        </authorList>
    </citation>
    <scope>NUCLEOTIDE SEQUENCE [LARGE SCALE GENOMIC DNA]</scope>
    <source>
        <strain evidence="13 14">VG341</strain>
    </source>
</reference>
<comment type="subcellular location">
    <subcellularLocation>
        <location evidence="10">Cytoplasm</location>
    </subcellularLocation>
</comment>
<comment type="caution">
    <text evidence="13">The sequence shown here is derived from an EMBL/GenBank/DDBJ whole genome shotgun (WGS) entry which is preliminary data.</text>
</comment>
<dbReference type="InterPro" id="IPR000086">
    <property type="entry name" value="NUDIX_hydrolase_dom"/>
</dbReference>
<keyword evidence="8 10" id="KW-0414">Isoprene biosynthesis</keyword>
<name>A0A4Q2ECK2_9ACTN</name>
<keyword evidence="14" id="KW-1185">Reference proteome</keyword>
<feature type="active site" evidence="10">
    <location>
        <position position="94"/>
    </location>
</feature>
<comment type="similarity">
    <text evidence="2 10">Belongs to the IPP isomerase type 1 family.</text>
</comment>
<dbReference type="GO" id="GO:0046872">
    <property type="term" value="F:metal ion binding"/>
    <property type="evidence" value="ECO:0007669"/>
    <property type="project" value="UniProtKB-KW"/>
</dbReference>
<feature type="compositionally biased region" description="Pro residues" evidence="11">
    <location>
        <begin position="16"/>
        <end position="28"/>
    </location>
</feature>
<keyword evidence="6 10" id="KW-0460">Magnesium</keyword>
<evidence type="ECO:0000259" key="12">
    <source>
        <dbReference type="PROSITE" id="PS51462"/>
    </source>
</evidence>
<dbReference type="InterPro" id="IPR000092">
    <property type="entry name" value="Polyprenyl_synt"/>
</dbReference>
<dbReference type="GO" id="GO:0004659">
    <property type="term" value="F:prenyltransferase activity"/>
    <property type="evidence" value="ECO:0007669"/>
    <property type="project" value="InterPro"/>
</dbReference>
<comment type="function">
    <text evidence="10">Catalyzes the 1,3-allylic rearrangement of the homoallylic substrate isopentenyl (IPP) to its highly electrophilic allylic isomer, dimethylallyl diphosphate (DMAPP).</text>
</comment>
<evidence type="ECO:0000256" key="5">
    <source>
        <dbReference type="ARBA" id="ARBA00022723"/>
    </source>
</evidence>
<feature type="binding site" evidence="10">
    <location>
        <position position="96"/>
    </location>
    <ligand>
        <name>Mn(2+)</name>
        <dbReference type="ChEBI" id="CHEBI:29035"/>
    </ligand>
</feature>
<feature type="binding site" evidence="10">
    <location>
        <position position="114"/>
    </location>
    <ligand>
        <name>Mg(2+)</name>
        <dbReference type="ChEBI" id="CHEBI:18420"/>
    </ligand>
</feature>
<comment type="pathway">
    <text evidence="1 10">Isoprenoid biosynthesis; dimethylallyl diphosphate biosynthesis; dimethylallyl diphosphate from isopentenyl diphosphate: step 1/1.</text>
</comment>
<dbReference type="AlphaFoldDB" id="A0A4Q2ECK2"/>
<dbReference type="Proteomes" id="UP000290624">
    <property type="component" value="Unassembled WGS sequence"/>
</dbReference>
<feature type="compositionally biased region" description="Basic and acidic residues" evidence="11">
    <location>
        <begin position="1"/>
        <end position="13"/>
    </location>
</feature>
<dbReference type="HAMAP" id="MF_00202">
    <property type="entry name" value="Idi"/>
    <property type="match status" value="1"/>
</dbReference>
<dbReference type="PROSITE" id="PS51462">
    <property type="entry name" value="NUDIX"/>
    <property type="match status" value="1"/>
</dbReference>
<dbReference type="SUPFAM" id="SSF55811">
    <property type="entry name" value="Nudix"/>
    <property type="match status" value="1"/>
</dbReference>
<feature type="binding site" evidence="10">
    <location>
        <position position="141"/>
    </location>
    <ligand>
        <name>Mn(2+)</name>
        <dbReference type="ChEBI" id="CHEBI:29035"/>
    </ligand>
</feature>
<protein>
    <recommendedName>
        <fullName evidence="3 10">Isopentenyl-diphosphate Delta-isomerase</fullName>
        <shortName evidence="10">IPP isomerase</shortName>
        <ecNumber evidence="3 10">5.3.3.2</ecNumber>
    </recommendedName>
    <alternativeName>
        <fullName evidence="10">IPP:DMAPP isomerase</fullName>
    </alternativeName>
    <alternativeName>
        <fullName evidence="10">Isopentenyl pyrophosphate isomerase</fullName>
    </alternativeName>
</protein>
<feature type="binding site" evidence="10">
    <location>
        <position position="143"/>
    </location>
    <ligand>
        <name>Mn(2+)</name>
        <dbReference type="ChEBI" id="CHEBI:29035"/>
    </ligand>
</feature>
<dbReference type="EMBL" id="PPCV01000013">
    <property type="protein sequence ID" value="RXW31127.1"/>
    <property type="molecule type" value="Genomic_DNA"/>
</dbReference>
<dbReference type="NCBIfam" id="TIGR02150">
    <property type="entry name" value="IPP_isom_1"/>
    <property type="match status" value="1"/>
</dbReference>
<dbReference type="NCBIfam" id="NF002995">
    <property type="entry name" value="PRK03759.1"/>
    <property type="match status" value="1"/>
</dbReference>
<feature type="domain" description="Nudix hydrolase" evidence="12">
    <location>
        <begin position="57"/>
        <end position="191"/>
    </location>
</feature>
<dbReference type="Gene3D" id="3.90.79.10">
    <property type="entry name" value="Nucleoside Triphosphate Pyrophosphohydrolase"/>
    <property type="match status" value="1"/>
</dbReference>
<dbReference type="UniPathway" id="UPA00059">
    <property type="reaction ID" value="UER00104"/>
</dbReference>